<dbReference type="Pfam" id="PF00486">
    <property type="entry name" value="Trans_reg_C"/>
    <property type="match status" value="1"/>
</dbReference>
<feature type="modified residue" description="4-aspartylphosphate" evidence="6">
    <location>
        <position position="60"/>
    </location>
</feature>
<evidence type="ECO:0000256" key="5">
    <source>
        <dbReference type="ARBA" id="ARBA00023163"/>
    </source>
</evidence>
<dbReference type="Pfam" id="PF00072">
    <property type="entry name" value="Response_reg"/>
    <property type="match status" value="1"/>
</dbReference>
<evidence type="ECO:0000313" key="10">
    <source>
        <dbReference type="EMBL" id="TLG73929.1"/>
    </source>
</evidence>
<dbReference type="InterPro" id="IPR001867">
    <property type="entry name" value="OmpR/PhoB-type_DNA-bd"/>
</dbReference>
<proteinExistence type="predicted"/>
<feature type="domain" description="Response regulatory" evidence="8">
    <location>
        <begin position="11"/>
        <end position="123"/>
    </location>
</feature>
<evidence type="ECO:0000256" key="1">
    <source>
        <dbReference type="ARBA" id="ARBA00022553"/>
    </source>
</evidence>
<dbReference type="EMBL" id="VBWP01000005">
    <property type="protein sequence ID" value="TLG73929.1"/>
    <property type="molecule type" value="Genomic_DNA"/>
</dbReference>
<evidence type="ECO:0000256" key="4">
    <source>
        <dbReference type="ARBA" id="ARBA00023125"/>
    </source>
</evidence>
<evidence type="ECO:0000256" key="2">
    <source>
        <dbReference type="ARBA" id="ARBA00023012"/>
    </source>
</evidence>
<keyword evidence="4 7" id="KW-0238">DNA-binding</keyword>
<dbReference type="OrthoDB" id="9790442at2"/>
<evidence type="ECO:0000256" key="3">
    <source>
        <dbReference type="ARBA" id="ARBA00023015"/>
    </source>
</evidence>
<dbReference type="InterPro" id="IPR036388">
    <property type="entry name" value="WH-like_DNA-bd_sf"/>
</dbReference>
<keyword evidence="11" id="KW-1185">Reference proteome</keyword>
<evidence type="ECO:0000259" key="9">
    <source>
        <dbReference type="PROSITE" id="PS51755"/>
    </source>
</evidence>
<dbReference type="InParanoid" id="A0A5R8QBH3"/>
<keyword evidence="3" id="KW-0805">Transcription regulation</keyword>
<dbReference type="Gene3D" id="3.40.50.2300">
    <property type="match status" value="1"/>
</dbReference>
<dbReference type="GO" id="GO:0006355">
    <property type="term" value="P:regulation of DNA-templated transcription"/>
    <property type="evidence" value="ECO:0007669"/>
    <property type="project" value="InterPro"/>
</dbReference>
<dbReference type="AlphaFoldDB" id="A0A5R8QBH3"/>
<dbReference type="PANTHER" id="PTHR48111:SF21">
    <property type="entry name" value="DNA-BINDING DUAL MASTER TRANSCRIPTIONAL REGULATOR RPAA"/>
    <property type="match status" value="1"/>
</dbReference>
<dbReference type="PROSITE" id="PS51755">
    <property type="entry name" value="OMPR_PHOB"/>
    <property type="match status" value="1"/>
</dbReference>
<dbReference type="GO" id="GO:0032993">
    <property type="term" value="C:protein-DNA complex"/>
    <property type="evidence" value="ECO:0007669"/>
    <property type="project" value="TreeGrafter"/>
</dbReference>
<organism evidence="10 11">
    <name type="scientific">Culicoidibacter larvae</name>
    <dbReference type="NCBI Taxonomy" id="2579976"/>
    <lineage>
        <taxon>Bacteria</taxon>
        <taxon>Bacillati</taxon>
        <taxon>Bacillota</taxon>
        <taxon>Culicoidibacteria</taxon>
        <taxon>Culicoidibacterales</taxon>
        <taxon>Culicoidibacteraceae</taxon>
        <taxon>Culicoidibacter</taxon>
    </lineage>
</organism>
<keyword evidence="5" id="KW-0804">Transcription</keyword>
<dbReference type="InterPro" id="IPR001789">
    <property type="entry name" value="Sig_transdc_resp-reg_receiver"/>
</dbReference>
<evidence type="ECO:0000256" key="6">
    <source>
        <dbReference type="PROSITE-ProRule" id="PRU00169"/>
    </source>
</evidence>
<gene>
    <name evidence="10" type="ORF">FEZ08_07300</name>
</gene>
<evidence type="ECO:0000256" key="7">
    <source>
        <dbReference type="PROSITE-ProRule" id="PRU01091"/>
    </source>
</evidence>
<dbReference type="InterPro" id="IPR039420">
    <property type="entry name" value="WalR-like"/>
</dbReference>
<dbReference type="CDD" id="cd17574">
    <property type="entry name" value="REC_OmpR"/>
    <property type="match status" value="1"/>
</dbReference>
<feature type="domain" description="OmpR/PhoB-type" evidence="9">
    <location>
        <begin position="131"/>
        <end position="225"/>
    </location>
</feature>
<reference evidence="10 11" key="1">
    <citation type="submission" date="2019-05" db="EMBL/GenBank/DDBJ databases">
        <title>Culicoidintestinum kansasii gen. nov., sp. nov. from the gastrointestinal tract of the biting midge, Culicoides sonorensis.</title>
        <authorList>
            <person name="Neupane S."/>
            <person name="Ghosh A."/>
            <person name="Gunther S."/>
            <person name="Martin K."/>
            <person name="Zurek L."/>
        </authorList>
    </citation>
    <scope>NUCLEOTIDE SEQUENCE [LARGE SCALE GENOMIC DNA]</scope>
    <source>
        <strain evidence="10 11">CS-1</strain>
    </source>
</reference>
<dbReference type="SUPFAM" id="SSF52172">
    <property type="entry name" value="CheY-like"/>
    <property type="match status" value="1"/>
</dbReference>
<dbReference type="SMART" id="SM00862">
    <property type="entry name" value="Trans_reg_C"/>
    <property type="match status" value="1"/>
</dbReference>
<sequence>MKGVFAMKKQCILVIEDDVEINNSICAFLKNDGYVVLSSIDGQTGLEKFYNHEIDLLVLDLMLPSLGGEKILSEIREVSSVPVIVISALNDLEIQKNIFTLADDFVVKPFPVQILLYKIQALLRRVYGNVAEYLSFADLLLDLNRSQVLKGDESISLTERECEILKILFSNPKKIYNRSQIVTLVWGYNYFGDDRVVDVHIKNIRKKLGNGLVKTIIGRGYTLEG</sequence>
<dbReference type="GO" id="GO:0000976">
    <property type="term" value="F:transcription cis-regulatory region binding"/>
    <property type="evidence" value="ECO:0007669"/>
    <property type="project" value="TreeGrafter"/>
</dbReference>
<comment type="caution">
    <text evidence="10">The sequence shown here is derived from an EMBL/GenBank/DDBJ whole genome shotgun (WGS) entry which is preliminary data.</text>
</comment>
<dbReference type="GO" id="GO:0000156">
    <property type="term" value="F:phosphorelay response regulator activity"/>
    <property type="evidence" value="ECO:0007669"/>
    <property type="project" value="TreeGrafter"/>
</dbReference>
<evidence type="ECO:0000259" key="8">
    <source>
        <dbReference type="PROSITE" id="PS50110"/>
    </source>
</evidence>
<dbReference type="SMART" id="SM00448">
    <property type="entry name" value="REC"/>
    <property type="match status" value="1"/>
</dbReference>
<dbReference type="GO" id="GO:0005829">
    <property type="term" value="C:cytosol"/>
    <property type="evidence" value="ECO:0007669"/>
    <property type="project" value="TreeGrafter"/>
</dbReference>
<name>A0A5R8QBH3_9FIRM</name>
<dbReference type="CDD" id="cd00383">
    <property type="entry name" value="trans_reg_C"/>
    <property type="match status" value="1"/>
</dbReference>
<dbReference type="Gene3D" id="1.10.10.10">
    <property type="entry name" value="Winged helix-like DNA-binding domain superfamily/Winged helix DNA-binding domain"/>
    <property type="match status" value="1"/>
</dbReference>
<feature type="DNA-binding region" description="OmpR/PhoB-type" evidence="7">
    <location>
        <begin position="131"/>
        <end position="225"/>
    </location>
</feature>
<keyword evidence="2" id="KW-0902">Two-component regulatory system</keyword>
<keyword evidence="1 6" id="KW-0597">Phosphoprotein</keyword>
<protein>
    <submittedName>
        <fullName evidence="10">Response regulator transcription factor</fullName>
    </submittedName>
</protein>
<dbReference type="PANTHER" id="PTHR48111">
    <property type="entry name" value="REGULATOR OF RPOS"/>
    <property type="match status" value="1"/>
</dbReference>
<dbReference type="Proteomes" id="UP000306912">
    <property type="component" value="Unassembled WGS sequence"/>
</dbReference>
<evidence type="ECO:0000313" key="11">
    <source>
        <dbReference type="Proteomes" id="UP000306912"/>
    </source>
</evidence>
<dbReference type="PROSITE" id="PS50110">
    <property type="entry name" value="RESPONSE_REGULATORY"/>
    <property type="match status" value="1"/>
</dbReference>
<dbReference type="InterPro" id="IPR011006">
    <property type="entry name" value="CheY-like_superfamily"/>
</dbReference>
<accession>A0A5R8QBH3</accession>